<feature type="domain" description="Histidine kinase/HSP90-like ATPase" evidence="1">
    <location>
        <begin position="283"/>
        <end position="398"/>
    </location>
</feature>
<dbReference type="PANTHER" id="PTHR34220">
    <property type="entry name" value="SENSOR HISTIDINE KINASE YPDA"/>
    <property type="match status" value="1"/>
</dbReference>
<dbReference type="InterPro" id="IPR036890">
    <property type="entry name" value="HATPase_C_sf"/>
</dbReference>
<keyword evidence="2" id="KW-0808">Transferase</keyword>
<dbReference type="EMBL" id="JBHSBN010000006">
    <property type="protein sequence ID" value="MFC4106619.1"/>
    <property type="molecule type" value="Genomic_DNA"/>
</dbReference>
<dbReference type="InterPro" id="IPR050640">
    <property type="entry name" value="Bact_2-comp_sensor_kinase"/>
</dbReference>
<name>A0ABV8KKT4_9ACTN</name>
<proteinExistence type="predicted"/>
<dbReference type="SMART" id="SM00387">
    <property type="entry name" value="HATPase_c"/>
    <property type="match status" value="1"/>
</dbReference>
<evidence type="ECO:0000259" key="1">
    <source>
        <dbReference type="SMART" id="SM00387"/>
    </source>
</evidence>
<dbReference type="InterPro" id="IPR003594">
    <property type="entry name" value="HATPase_dom"/>
</dbReference>
<keyword evidence="2" id="KW-0418">Kinase</keyword>
<dbReference type="EC" id="2.7.13.3" evidence="2"/>
<dbReference type="RefSeq" id="WP_377544711.1">
    <property type="nucleotide sequence ID" value="NZ_JBHSBN010000006.1"/>
</dbReference>
<keyword evidence="3" id="KW-1185">Reference proteome</keyword>
<dbReference type="PANTHER" id="PTHR34220:SF7">
    <property type="entry name" value="SENSOR HISTIDINE KINASE YPDA"/>
    <property type="match status" value="1"/>
</dbReference>
<sequence length="405" mass="42788">MRANLSAALAVLALVTALTAAVFAVVRLRGRRGIATPMQRATYDVLHTAGLAAEPLRAGLTAGNAAKVVRHLRVLVGAAGLALVDDGGVLALDGGGGHHRDQLVLAARRAVAADRSTVLGESELHCDRVDCPVRGAVVAPLRGPDGRPVGALVAVADGQPAPGLVQATLETAHWAGSQLALAELESSRERLARAEVRALRAQISPHFIYNALTAIASFVRTDPERARELILEFAEFTRYSFRAHGDFTTLAEELRSIDRYLTIERARFGDRLQVRLQIAPEVLPVSLPFLCLQPLVENAVRHGLSRKTGVGMVSIEARDAGAECHITVEDDGVGMDPAGLAAGMAAAATDPADDSGQHVGLSNVDERLRSAFGDQFGLVVETGLGAGTKVSMRVPKFHRHVRAGT</sequence>
<dbReference type="GO" id="GO:0004673">
    <property type="term" value="F:protein histidine kinase activity"/>
    <property type="evidence" value="ECO:0007669"/>
    <property type="project" value="UniProtKB-EC"/>
</dbReference>
<gene>
    <name evidence="2" type="ORF">ACFOX0_11805</name>
</gene>
<protein>
    <submittedName>
        <fullName evidence="2">Sensor histidine kinase</fullName>
        <ecNumber evidence="2">2.7.13.3</ecNumber>
    </submittedName>
</protein>
<comment type="caution">
    <text evidence="2">The sequence shown here is derived from an EMBL/GenBank/DDBJ whole genome shotgun (WGS) entry which is preliminary data.</text>
</comment>
<dbReference type="InterPro" id="IPR010559">
    <property type="entry name" value="Sig_transdc_His_kin_internal"/>
</dbReference>
<dbReference type="Pfam" id="PF02518">
    <property type="entry name" value="HATPase_c"/>
    <property type="match status" value="1"/>
</dbReference>
<dbReference type="Pfam" id="PF06580">
    <property type="entry name" value="His_kinase"/>
    <property type="match status" value="1"/>
</dbReference>
<reference evidence="3" key="1">
    <citation type="journal article" date="2019" name="Int. J. Syst. Evol. Microbiol.">
        <title>The Global Catalogue of Microorganisms (GCM) 10K type strain sequencing project: providing services to taxonomists for standard genome sequencing and annotation.</title>
        <authorList>
            <consortium name="The Broad Institute Genomics Platform"/>
            <consortium name="The Broad Institute Genome Sequencing Center for Infectious Disease"/>
            <person name="Wu L."/>
            <person name="Ma J."/>
        </authorList>
    </citation>
    <scope>NUCLEOTIDE SEQUENCE [LARGE SCALE GENOMIC DNA]</scope>
    <source>
        <strain evidence="3">2902at01</strain>
    </source>
</reference>
<accession>A0ABV8KKT4</accession>
<evidence type="ECO:0000313" key="3">
    <source>
        <dbReference type="Proteomes" id="UP001595868"/>
    </source>
</evidence>
<organism evidence="2 3">
    <name type="scientific">Micromonospora zhanjiangensis</name>
    <dbReference type="NCBI Taxonomy" id="1522057"/>
    <lineage>
        <taxon>Bacteria</taxon>
        <taxon>Bacillati</taxon>
        <taxon>Actinomycetota</taxon>
        <taxon>Actinomycetes</taxon>
        <taxon>Micromonosporales</taxon>
        <taxon>Micromonosporaceae</taxon>
        <taxon>Micromonospora</taxon>
    </lineage>
</organism>
<dbReference type="Gene3D" id="3.30.565.10">
    <property type="entry name" value="Histidine kinase-like ATPase, C-terminal domain"/>
    <property type="match status" value="1"/>
</dbReference>
<dbReference type="Proteomes" id="UP001595868">
    <property type="component" value="Unassembled WGS sequence"/>
</dbReference>
<evidence type="ECO:0000313" key="2">
    <source>
        <dbReference type="EMBL" id="MFC4106619.1"/>
    </source>
</evidence>
<dbReference type="SUPFAM" id="SSF55874">
    <property type="entry name" value="ATPase domain of HSP90 chaperone/DNA topoisomerase II/histidine kinase"/>
    <property type="match status" value="1"/>
</dbReference>